<proteinExistence type="predicted"/>
<dbReference type="EMBL" id="KB446559">
    <property type="protein sequence ID" value="EME82414.1"/>
    <property type="molecule type" value="Genomic_DNA"/>
</dbReference>
<accession>M2ZTT2</accession>
<feature type="compositionally biased region" description="Polar residues" evidence="1">
    <location>
        <begin position="481"/>
        <end position="495"/>
    </location>
</feature>
<dbReference type="RefSeq" id="XP_007927723.1">
    <property type="nucleotide sequence ID" value="XM_007929532.1"/>
</dbReference>
<dbReference type="AlphaFoldDB" id="M2ZTT2"/>
<evidence type="ECO:0000313" key="3">
    <source>
        <dbReference type="EMBL" id="EME82414.1"/>
    </source>
</evidence>
<reference evidence="3 4" key="1">
    <citation type="journal article" date="2012" name="PLoS Pathog.">
        <title>Diverse lifestyles and strategies of plant pathogenesis encoded in the genomes of eighteen Dothideomycetes fungi.</title>
        <authorList>
            <person name="Ohm R.A."/>
            <person name="Feau N."/>
            <person name="Henrissat B."/>
            <person name="Schoch C.L."/>
            <person name="Horwitz B.A."/>
            <person name="Barry K.W."/>
            <person name="Condon B.J."/>
            <person name="Copeland A.C."/>
            <person name="Dhillon B."/>
            <person name="Glaser F."/>
            <person name="Hesse C.N."/>
            <person name="Kosti I."/>
            <person name="LaButti K."/>
            <person name="Lindquist E.A."/>
            <person name="Lucas S."/>
            <person name="Salamov A.A."/>
            <person name="Bradshaw R.E."/>
            <person name="Ciuffetti L."/>
            <person name="Hamelin R.C."/>
            <person name="Kema G.H.J."/>
            <person name="Lawrence C."/>
            <person name="Scott J.A."/>
            <person name="Spatafora J.W."/>
            <person name="Turgeon B.G."/>
            <person name="de Wit P.J.G.M."/>
            <person name="Zhong S."/>
            <person name="Goodwin S.B."/>
            <person name="Grigoriev I.V."/>
        </authorList>
    </citation>
    <scope>NUCLEOTIDE SEQUENCE [LARGE SCALE GENOMIC DNA]</scope>
    <source>
        <strain evidence="3 4">CIRAD86</strain>
    </source>
</reference>
<feature type="region of interest" description="Disordered" evidence="1">
    <location>
        <begin position="477"/>
        <end position="524"/>
    </location>
</feature>
<protein>
    <recommendedName>
        <fullName evidence="2">Clr5 domain-containing protein</fullName>
    </recommendedName>
</protein>
<dbReference type="KEGG" id="pfj:MYCFIDRAFT_82333"/>
<gene>
    <name evidence="3" type="ORF">MYCFIDRAFT_82333</name>
</gene>
<evidence type="ECO:0000256" key="1">
    <source>
        <dbReference type="SAM" id="MobiDB-lite"/>
    </source>
</evidence>
<dbReference type="VEuPathDB" id="FungiDB:MYCFIDRAFT_82333"/>
<sequence>MTKDWLSIKNEACQLYTLDEIKAELYGLHKFEASTRAWRLKFKEWGIKHRTANTTRIQKTATRNRRKVQVPDKHATDEPSARIGLNSPVLRYFKDEQVNADTEYLDDLNKAERWNLLAQEFVAHDYGDDVTSLYYEHLAELLDYYMYSKDIADQIRQNLDQLRKKPFWDIMRNRAKVLPALYNFLYHATGYFLNYDVSAVLFKPCVERNEFCAHSTECLSVASAILLHAKDQEVPGYWEVLGSQYESAELILRSWMSGDLRAPDKFLGHWCNNCDDGDIFCDGRLVSMVLEVIPDEYPEIKVKAMQVVGKSLHRLGLDLEYLYHNALFSTWTPLNWRPAEVLLQYSGTKPKLCLEWLSDKFNQYRNPDEHIDLTKPSLDIADTLQSILEDCLRVNHFSMSFRNYHVLWYFIHVITKAWVDLVLQDNTGSLELNASDILKIREDFGGLPGLRLSIDAIALTRMSNSADLQSLHPKLLDYESEPSSDTSQNGTNSGEEQVVEVHVISSDENESSDEDEEMPDASAPRLYYGALISYDGNA</sequence>
<dbReference type="HOGENOM" id="CLU_506343_0_0_1"/>
<evidence type="ECO:0000259" key="2">
    <source>
        <dbReference type="Pfam" id="PF14420"/>
    </source>
</evidence>
<organism evidence="3 4">
    <name type="scientific">Pseudocercospora fijiensis (strain CIRAD86)</name>
    <name type="common">Black leaf streak disease fungus</name>
    <name type="synonym">Mycosphaerella fijiensis</name>
    <dbReference type="NCBI Taxonomy" id="383855"/>
    <lineage>
        <taxon>Eukaryota</taxon>
        <taxon>Fungi</taxon>
        <taxon>Dikarya</taxon>
        <taxon>Ascomycota</taxon>
        <taxon>Pezizomycotina</taxon>
        <taxon>Dothideomycetes</taxon>
        <taxon>Dothideomycetidae</taxon>
        <taxon>Mycosphaerellales</taxon>
        <taxon>Mycosphaerellaceae</taxon>
        <taxon>Pseudocercospora</taxon>
    </lineage>
</organism>
<dbReference type="GeneID" id="19341933"/>
<dbReference type="OrthoDB" id="194358at2759"/>
<keyword evidence="4" id="KW-1185">Reference proteome</keyword>
<dbReference type="InterPro" id="IPR025676">
    <property type="entry name" value="Clr5_dom"/>
</dbReference>
<feature type="compositionally biased region" description="Acidic residues" evidence="1">
    <location>
        <begin position="507"/>
        <end position="519"/>
    </location>
</feature>
<evidence type="ECO:0000313" key="4">
    <source>
        <dbReference type="Proteomes" id="UP000016932"/>
    </source>
</evidence>
<dbReference type="Pfam" id="PF14420">
    <property type="entry name" value="Clr5"/>
    <property type="match status" value="1"/>
</dbReference>
<dbReference type="Proteomes" id="UP000016932">
    <property type="component" value="Unassembled WGS sequence"/>
</dbReference>
<feature type="domain" description="Clr5" evidence="2">
    <location>
        <begin position="1"/>
        <end position="48"/>
    </location>
</feature>
<name>M2ZTT2_PSEFD</name>